<proteinExistence type="predicted"/>
<evidence type="ECO:0000313" key="3">
    <source>
        <dbReference type="EMBL" id="CBI07642.1"/>
    </source>
</evidence>
<feature type="transmembrane region" description="Helical" evidence="1">
    <location>
        <begin position="27"/>
        <end position="48"/>
    </location>
</feature>
<dbReference type="PANTHER" id="PTHR30441:SF4">
    <property type="entry name" value="PROTEIN ASMA"/>
    <property type="match status" value="1"/>
</dbReference>
<dbReference type="AlphaFoldDB" id="E6QK75"/>
<reference evidence="3" key="1">
    <citation type="submission" date="2009-10" db="EMBL/GenBank/DDBJ databases">
        <title>Diversity of trophic interactions inside an arsenic-rich microbial ecosystem.</title>
        <authorList>
            <person name="Bertin P.N."/>
            <person name="Heinrich-Salmeron A."/>
            <person name="Pelletier E."/>
            <person name="Goulhen-Chollet F."/>
            <person name="Arsene-Ploetze F."/>
            <person name="Gallien S."/>
            <person name="Calteau A."/>
            <person name="Vallenet D."/>
            <person name="Casiot C."/>
            <person name="Chane-Woon-Ming B."/>
            <person name="Giloteaux L."/>
            <person name="Barakat M."/>
            <person name="Bonnefoy V."/>
            <person name="Bruneel O."/>
            <person name="Chandler M."/>
            <person name="Cleiss J."/>
            <person name="Duran R."/>
            <person name="Elbaz-Poulichet F."/>
            <person name="Fonknechten N."/>
            <person name="Lauga B."/>
            <person name="Mornico D."/>
            <person name="Ortet P."/>
            <person name="Schaeffer C."/>
            <person name="Siguier P."/>
            <person name="Alexander Thil Smith A."/>
            <person name="Van Dorsselaer A."/>
            <person name="Weissenbach J."/>
            <person name="Medigue C."/>
            <person name="Le Paslier D."/>
        </authorList>
    </citation>
    <scope>NUCLEOTIDE SEQUENCE</scope>
</reference>
<dbReference type="InterPro" id="IPR007844">
    <property type="entry name" value="AsmA"/>
</dbReference>
<accession>E6QK75</accession>
<dbReference type="EMBL" id="CABQ01000113">
    <property type="protein sequence ID" value="CBI07642.1"/>
    <property type="molecule type" value="Genomic_DNA"/>
</dbReference>
<dbReference type="GO" id="GO:0090313">
    <property type="term" value="P:regulation of protein targeting to membrane"/>
    <property type="evidence" value="ECO:0007669"/>
    <property type="project" value="TreeGrafter"/>
</dbReference>
<dbReference type="GO" id="GO:0005886">
    <property type="term" value="C:plasma membrane"/>
    <property type="evidence" value="ECO:0007669"/>
    <property type="project" value="TreeGrafter"/>
</dbReference>
<evidence type="ECO:0000256" key="1">
    <source>
        <dbReference type="SAM" id="Phobius"/>
    </source>
</evidence>
<sequence>MTNGHMENGASEQAYEADMPYNARRRLLWLALGLVVLLGLALVLPSVVSIGRYRRTVTGVMARSLGRPVHLSGVEWRLLPSPAFVLHDLTVSEDPAFGAEPILFARTVVASVDIFSLWGGHPVFSRISVDEASLNMVRNDQGRWNVESLITGPAQETLTAAARRPARKPAQLPYLEATNTRVNLKHGYEKSPFSIVNADLSFWQDGPGRWRVRLRGQPVRTDINLSREADAGTGEVRMEGSLDAAPEIRQMPLHLQLAWREAQLGQLTRLILGTDAGWRGDLTADLEVTGTAETAQTRARLLATGVHRAEFEPDSPLDFDSNCSFVYQHSANALHQVACDTQIANGHLLVKAEFPGAGSEPQVEFQSEKIPLQAGLDLLRTVRSDFAPGVAARGEINGMLKYAGQSAHPAGTERAQVDNAVRSHRSAAVTAAEKLRGVSSPALSGSLSIDGGDLRGGGFENPLPLPKVVFTPTPTQHTELTAKFSLSGKSATKSVDAEQQPPLSVRLALNLAGYHAAITGSSSIHRMRTLSKAFGMGLEGEADGFTAGSADLDINAAGPWLTPMTPDSMGAAAAIWSGTLQLHHARWQAPYLARPVELPQGVVALNGASETLNAEFVYGPVHGTLGYAAQPDCTAPDCAPTVQIHFAQLDAAALQAALLGPSKPRDLLQSITDRMHSDTAPAWPSAHVKVDVGALNVGSITLKNVKVSLHRGANTAASEVLIDAFDAASLGGSLHGSGTVRISDAKPVYSIQARWHGLNPALVSALLGAKWSGAGINASTTLTTTGTSAAELAASGKGTLDFDWQRGSLGAASPAPRLDRWSGTAEIASGKATMGKNTLISARRQASLTGSISLGGPVRLALAVRPSAR</sequence>
<protein>
    <recommendedName>
        <fullName evidence="2">AsmA domain-containing protein</fullName>
    </recommendedName>
</protein>
<dbReference type="InterPro" id="IPR052894">
    <property type="entry name" value="AsmA-related"/>
</dbReference>
<feature type="domain" description="AsmA" evidence="2">
    <location>
        <begin position="25"/>
        <end position="168"/>
    </location>
</feature>
<dbReference type="Pfam" id="PF05170">
    <property type="entry name" value="AsmA"/>
    <property type="match status" value="1"/>
</dbReference>
<gene>
    <name evidence="3" type="ORF">CARN6_1001</name>
</gene>
<keyword evidence="1" id="KW-0472">Membrane</keyword>
<evidence type="ECO:0000259" key="2">
    <source>
        <dbReference type="Pfam" id="PF05170"/>
    </source>
</evidence>
<comment type="caution">
    <text evidence="3">The sequence shown here is derived from an EMBL/GenBank/DDBJ whole genome shotgun (WGS) entry which is preliminary data.</text>
</comment>
<dbReference type="PANTHER" id="PTHR30441">
    <property type="entry name" value="DUF748 DOMAIN-CONTAINING PROTEIN"/>
    <property type="match status" value="1"/>
</dbReference>
<name>E6QK75_9ZZZZ</name>
<keyword evidence="1" id="KW-0812">Transmembrane</keyword>
<organism evidence="3">
    <name type="scientific">mine drainage metagenome</name>
    <dbReference type="NCBI Taxonomy" id="410659"/>
    <lineage>
        <taxon>unclassified sequences</taxon>
        <taxon>metagenomes</taxon>
        <taxon>ecological metagenomes</taxon>
    </lineage>
</organism>
<keyword evidence="1" id="KW-1133">Transmembrane helix</keyword>